<dbReference type="AlphaFoldDB" id="A0A1J7BFC7"/>
<accession>A0A1J7BFC7</accession>
<comment type="caution">
    <text evidence="2">The sequence shown here is derived from an EMBL/GenBank/DDBJ whole genome shotgun (WGS) entry which is preliminary data.</text>
</comment>
<keyword evidence="1" id="KW-0175">Coiled coil</keyword>
<dbReference type="STRING" id="1428644.BIV57_11890"/>
<proteinExistence type="predicted"/>
<evidence type="ECO:0000313" key="2">
    <source>
        <dbReference type="EMBL" id="OIV37277.1"/>
    </source>
</evidence>
<feature type="coiled-coil region" evidence="1">
    <location>
        <begin position="33"/>
        <end position="60"/>
    </location>
</feature>
<name>A0A1J7BFC7_9ACTN</name>
<organism evidence="2 3">
    <name type="scientific">Mangrovactinospora gilvigrisea</name>
    <dbReference type="NCBI Taxonomy" id="1428644"/>
    <lineage>
        <taxon>Bacteria</taxon>
        <taxon>Bacillati</taxon>
        <taxon>Actinomycetota</taxon>
        <taxon>Actinomycetes</taxon>
        <taxon>Kitasatosporales</taxon>
        <taxon>Streptomycetaceae</taxon>
        <taxon>Mangrovactinospora</taxon>
    </lineage>
</organism>
<protein>
    <submittedName>
        <fullName evidence="2">Uncharacterized protein</fullName>
    </submittedName>
</protein>
<evidence type="ECO:0000256" key="1">
    <source>
        <dbReference type="SAM" id="Coils"/>
    </source>
</evidence>
<reference evidence="2 3" key="1">
    <citation type="submission" date="2016-10" db="EMBL/GenBank/DDBJ databases">
        <title>Genome sequence of Streptomyces gilvigriseus MUSC 26.</title>
        <authorList>
            <person name="Lee L.-H."/>
            <person name="Ser H.-L."/>
        </authorList>
    </citation>
    <scope>NUCLEOTIDE SEQUENCE [LARGE SCALE GENOMIC DNA]</scope>
    <source>
        <strain evidence="2 3">MUSC 26</strain>
    </source>
</reference>
<gene>
    <name evidence="2" type="ORF">BIV57_11890</name>
</gene>
<dbReference type="Proteomes" id="UP000243342">
    <property type="component" value="Unassembled WGS sequence"/>
</dbReference>
<dbReference type="EMBL" id="MLCF01000058">
    <property type="protein sequence ID" value="OIV37277.1"/>
    <property type="molecule type" value="Genomic_DNA"/>
</dbReference>
<keyword evidence="3" id="KW-1185">Reference proteome</keyword>
<evidence type="ECO:0000313" key="3">
    <source>
        <dbReference type="Proteomes" id="UP000243342"/>
    </source>
</evidence>
<sequence length="108" mass="12340">MGMIDSAKTFGRAVKRLTKPKELIKDLSKAAATKALEDRVKDLEGRIKQANEARKGILEVMSENAVAFAQPQNSRQLKLHNDALDDWERHIKYIGRQIKLIKKMIKKL</sequence>
<dbReference type="RefSeq" id="WP_071656768.1">
    <property type="nucleotide sequence ID" value="NZ_MLCF01000058.1"/>
</dbReference>